<evidence type="ECO:0000256" key="1">
    <source>
        <dbReference type="ARBA" id="ARBA00022658"/>
    </source>
</evidence>
<feature type="domain" description="Ras-GEF" evidence="3">
    <location>
        <begin position="1"/>
        <end position="97"/>
    </location>
</feature>
<dbReference type="PROSITE" id="PS50009">
    <property type="entry name" value="RASGEF_CAT"/>
    <property type="match status" value="1"/>
</dbReference>
<protein>
    <submittedName>
        <fullName evidence="4">Ras-specific guanine nucleotide-releasing factor RalGPS2</fullName>
    </submittedName>
</protein>
<dbReference type="Proteomes" id="UP000887013">
    <property type="component" value="Unassembled WGS sequence"/>
</dbReference>
<dbReference type="Gene3D" id="1.10.840.10">
    <property type="entry name" value="Ras guanine-nucleotide exchange factors catalytic domain"/>
    <property type="match status" value="1"/>
</dbReference>
<organism evidence="4 5">
    <name type="scientific">Nephila pilipes</name>
    <name type="common">Giant wood spider</name>
    <name type="synonym">Nephila maculata</name>
    <dbReference type="NCBI Taxonomy" id="299642"/>
    <lineage>
        <taxon>Eukaryota</taxon>
        <taxon>Metazoa</taxon>
        <taxon>Ecdysozoa</taxon>
        <taxon>Arthropoda</taxon>
        <taxon>Chelicerata</taxon>
        <taxon>Arachnida</taxon>
        <taxon>Araneae</taxon>
        <taxon>Araneomorphae</taxon>
        <taxon>Entelegynae</taxon>
        <taxon>Araneoidea</taxon>
        <taxon>Nephilidae</taxon>
        <taxon>Nephila</taxon>
    </lineage>
</organism>
<dbReference type="SUPFAM" id="SSF48366">
    <property type="entry name" value="Ras GEF"/>
    <property type="match status" value="1"/>
</dbReference>
<sequence length="97" mass="11653">MQYTGRFNHLFGWTVRTILAQSCPKRRERIVSHFIDIAEFLHQLRNFYSEFTILSTLCSTLVERLKITWSRVSKNRRRTFSKLCELLPLEGNFQTLR</sequence>
<reference evidence="4" key="1">
    <citation type="submission" date="2020-08" db="EMBL/GenBank/DDBJ databases">
        <title>Multicomponent nature underlies the extraordinary mechanical properties of spider dragline silk.</title>
        <authorList>
            <person name="Kono N."/>
            <person name="Nakamura H."/>
            <person name="Mori M."/>
            <person name="Yoshida Y."/>
            <person name="Ohtoshi R."/>
            <person name="Malay A.D."/>
            <person name="Moran D.A.P."/>
            <person name="Tomita M."/>
            <person name="Numata K."/>
            <person name="Arakawa K."/>
        </authorList>
    </citation>
    <scope>NUCLEOTIDE SEQUENCE</scope>
</reference>
<dbReference type="GO" id="GO:0005085">
    <property type="term" value="F:guanyl-nucleotide exchange factor activity"/>
    <property type="evidence" value="ECO:0007669"/>
    <property type="project" value="UniProtKB-KW"/>
</dbReference>
<dbReference type="InterPro" id="IPR023578">
    <property type="entry name" value="Ras_GEF_dom_sf"/>
</dbReference>
<evidence type="ECO:0000256" key="2">
    <source>
        <dbReference type="PROSITE-ProRule" id="PRU00168"/>
    </source>
</evidence>
<gene>
    <name evidence="4" type="primary">Ralgps2_2</name>
    <name evidence="4" type="ORF">NPIL_456861</name>
</gene>
<proteinExistence type="predicted"/>
<dbReference type="InterPro" id="IPR008937">
    <property type="entry name" value="Ras-like_GEF"/>
</dbReference>
<evidence type="ECO:0000259" key="3">
    <source>
        <dbReference type="PROSITE" id="PS50009"/>
    </source>
</evidence>
<evidence type="ECO:0000313" key="4">
    <source>
        <dbReference type="EMBL" id="GFS97457.1"/>
    </source>
</evidence>
<keyword evidence="1 2" id="KW-0344">Guanine-nucleotide releasing factor</keyword>
<dbReference type="InterPro" id="IPR036964">
    <property type="entry name" value="RASGEF_cat_dom_sf"/>
</dbReference>
<dbReference type="Pfam" id="PF00617">
    <property type="entry name" value="RasGEF"/>
    <property type="match status" value="1"/>
</dbReference>
<evidence type="ECO:0000313" key="5">
    <source>
        <dbReference type="Proteomes" id="UP000887013"/>
    </source>
</evidence>
<dbReference type="InterPro" id="IPR001895">
    <property type="entry name" value="RASGEF_cat_dom"/>
</dbReference>
<dbReference type="OrthoDB" id="546434at2759"/>
<dbReference type="EMBL" id="BMAW01100961">
    <property type="protein sequence ID" value="GFS97457.1"/>
    <property type="molecule type" value="Genomic_DNA"/>
</dbReference>
<keyword evidence="5" id="KW-1185">Reference proteome</keyword>
<dbReference type="AlphaFoldDB" id="A0A8X6N6R3"/>
<accession>A0A8X6N6R3</accession>
<dbReference type="PANTHER" id="PTHR23113">
    <property type="entry name" value="GUANINE NUCLEOTIDE EXCHANGE FACTOR"/>
    <property type="match status" value="1"/>
</dbReference>
<dbReference type="PANTHER" id="PTHR23113:SF368">
    <property type="entry name" value="CELL DIVISION CONTROL PROTEIN 25"/>
    <property type="match status" value="1"/>
</dbReference>
<comment type="caution">
    <text evidence="4">The sequence shown here is derived from an EMBL/GenBank/DDBJ whole genome shotgun (WGS) entry which is preliminary data.</text>
</comment>
<dbReference type="GO" id="GO:0007265">
    <property type="term" value="P:Ras protein signal transduction"/>
    <property type="evidence" value="ECO:0007669"/>
    <property type="project" value="TreeGrafter"/>
</dbReference>
<dbReference type="GO" id="GO:0005886">
    <property type="term" value="C:plasma membrane"/>
    <property type="evidence" value="ECO:0007669"/>
    <property type="project" value="TreeGrafter"/>
</dbReference>
<name>A0A8X6N6R3_NEPPI</name>